<feature type="repeat" description="Solcar" evidence="10">
    <location>
        <begin position="144"/>
        <end position="229"/>
    </location>
</feature>
<keyword evidence="8" id="KW-0496">Mitochondrion</keyword>
<evidence type="ECO:0000256" key="11">
    <source>
        <dbReference type="RuleBase" id="RU000488"/>
    </source>
</evidence>
<dbReference type="Proteomes" id="UP001159405">
    <property type="component" value="Unassembled WGS sequence"/>
</dbReference>
<evidence type="ECO:0000256" key="1">
    <source>
        <dbReference type="ARBA" id="ARBA00004448"/>
    </source>
</evidence>
<dbReference type="PROSITE" id="PS50920">
    <property type="entry name" value="SOLCAR"/>
    <property type="match status" value="3"/>
</dbReference>
<name>A0ABN8NZN8_9CNID</name>
<evidence type="ECO:0000256" key="8">
    <source>
        <dbReference type="ARBA" id="ARBA00023128"/>
    </source>
</evidence>
<evidence type="ECO:0008006" key="14">
    <source>
        <dbReference type="Google" id="ProtNLM"/>
    </source>
</evidence>
<dbReference type="PRINTS" id="PR00926">
    <property type="entry name" value="MITOCARRIER"/>
</dbReference>
<keyword evidence="3 11" id="KW-0813">Transport</keyword>
<evidence type="ECO:0000313" key="12">
    <source>
        <dbReference type="EMBL" id="CAH3126780.1"/>
    </source>
</evidence>
<keyword evidence="13" id="KW-1185">Reference proteome</keyword>
<evidence type="ECO:0000256" key="4">
    <source>
        <dbReference type="ARBA" id="ARBA00022692"/>
    </source>
</evidence>
<evidence type="ECO:0000256" key="2">
    <source>
        <dbReference type="ARBA" id="ARBA00006375"/>
    </source>
</evidence>
<dbReference type="PANTHER" id="PTHR45829:SF4">
    <property type="entry name" value="MITOCHONDRIAL CARRIER PROTEIN RIM2"/>
    <property type="match status" value="1"/>
</dbReference>
<sequence length="341" mass="37484">MTSALEVDCGTNSFFHDKKSMSAGNSSYVHLLAGGIGGTVGATLTCPLEVVKTRLQSSVPTFRHVLCPTASGSGVWTIPVAISPTRPVGILSCLRHIIQTEGVVALFKGLGPTLVGVAPSRAMYFMVYANAKHALNNSGVVLRDSKLVHIGSALSAGFVTSTLSSPLWVVKTRLQLDNKNTTRGQITKLIHSIWKTDGLKGFYRGLTATYFGTSETVIHFVIYEHIKAKLQRHHFKVRGTSEKNIIDFFQYMMAAATSKCIASIAAYPHEVIRTRLRQKELDGKRRYHSFFQAFRKIFREEGRAGLYGGLGTHLLRQVPNTAIVFLTYEAVVHCLSKDDLP</sequence>
<accession>A0ABN8NZN8</accession>
<evidence type="ECO:0000256" key="3">
    <source>
        <dbReference type="ARBA" id="ARBA00022448"/>
    </source>
</evidence>
<dbReference type="InterPro" id="IPR049562">
    <property type="entry name" value="SLC25A33/36-like"/>
</dbReference>
<dbReference type="InterPro" id="IPR023395">
    <property type="entry name" value="MCP_dom_sf"/>
</dbReference>
<dbReference type="EMBL" id="CALNXK010000043">
    <property type="protein sequence ID" value="CAH3126780.1"/>
    <property type="molecule type" value="Genomic_DNA"/>
</dbReference>
<keyword evidence="9 10" id="KW-0472">Membrane</keyword>
<gene>
    <name evidence="12" type="ORF">PLOB_00032877</name>
</gene>
<proteinExistence type="inferred from homology"/>
<organism evidence="12 13">
    <name type="scientific">Porites lobata</name>
    <dbReference type="NCBI Taxonomy" id="104759"/>
    <lineage>
        <taxon>Eukaryota</taxon>
        <taxon>Metazoa</taxon>
        <taxon>Cnidaria</taxon>
        <taxon>Anthozoa</taxon>
        <taxon>Hexacorallia</taxon>
        <taxon>Scleractinia</taxon>
        <taxon>Fungiina</taxon>
        <taxon>Poritidae</taxon>
        <taxon>Porites</taxon>
    </lineage>
</organism>
<reference evidence="12 13" key="1">
    <citation type="submission" date="2022-05" db="EMBL/GenBank/DDBJ databases">
        <authorList>
            <consortium name="Genoscope - CEA"/>
            <person name="William W."/>
        </authorList>
    </citation>
    <scope>NUCLEOTIDE SEQUENCE [LARGE SCALE GENOMIC DNA]</scope>
</reference>
<dbReference type="SUPFAM" id="SSF103506">
    <property type="entry name" value="Mitochondrial carrier"/>
    <property type="match status" value="1"/>
</dbReference>
<evidence type="ECO:0000313" key="13">
    <source>
        <dbReference type="Proteomes" id="UP001159405"/>
    </source>
</evidence>
<evidence type="ECO:0000256" key="6">
    <source>
        <dbReference type="ARBA" id="ARBA00022792"/>
    </source>
</evidence>
<evidence type="ECO:0000256" key="9">
    <source>
        <dbReference type="ARBA" id="ARBA00023136"/>
    </source>
</evidence>
<dbReference type="InterPro" id="IPR018108">
    <property type="entry name" value="MCP_transmembrane"/>
</dbReference>
<keyword evidence="4 10" id="KW-0812">Transmembrane</keyword>
<dbReference type="PANTHER" id="PTHR45829">
    <property type="entry name" value="MITOCHONDRIAL CARRIER PROTEIN RIM2"/>
    <property type="match status" value="1"/>
</dbReference>
<keyword evidence="7" id="KW-1133">Transmembrane helix</keyword>
<comment type="similarity">
    <text evidence="2 11">Belongs to the mitochondrial carrier (TC 2.A.29) family.</text>
</comment>
<dbReference type="Gene3D" id="1.50.40.10">
    <property type="entry name" value="Mitochondrial carrier domain"/>
    <property type="match status" value="2"/>
</dbReference>
<dbReference type="InterPro" id="IPR002067">
    <property type="entry name" value="MCP"/>
</dbReference>
<feature type="repeat" description="Solcar" evidence="10">
    <location>
        <begin position="25"/>
        <end position="134"/>
    </location>
</feature>
<keyword evidence="5" id="KW-0677">Repeat</keyword>
<feature type="repeat" description="Solcar" evidence="10">
    <location>
        <begin position="246"/>
        <end position="334"/>
    </location>
</feature>
<dbReference type="Pfam" id="PF00153">
    <property type="entry name" value="Mito_carr"/>
    <property type="match status" value="3"/>
</dbReference>
<protein>
    <recommendedName>
        <fullName evidence="14">Mitochondrial carrier protein</fullName>
    </recommendedName>
</protein>
<keyword evidence="6" id="KW-0999">Mitochondrion inner membrane</keyword>
<evidence type="ECO:0000256" key="10">
    <source>
        <dbReference type="PROSITE-ProRule" id="PRU00282"/>
    </source>
</evidence>
<evidence type="ECO:0000256" key="7">
    <source>
        <dbReference type="ARBA" id="ARBA00022989"/>
    </source>
</evidence>
<evidence type="ECO:0000256" key="5">
    <source>
        <dbReference type="ARBA" id="ARBA00022737"/>
    </source>
</evidence>
<comment type="subcellular location">
    <subcellularLocation>
        <location evidence="1">Mitochondrion inner membrane</location>
        <topology evidence="1">Multi-pass membrane protein</topology>
    </subcellularLocation>
</comment>
<comment type="caution">
    <text evidence="12">The sequence shown here is derived from an EMBL/GenBank/DDBJ whole genome shotgun (WGS) entry which is preliminary data.</text>
</comment>